<gene>
    <name evidence="1" type="ORF">T4D_15466</name>
</gene>
<sequence>MLIKPLILFPTTGNIKLGRNINFCYYTFSPQGTFSQQFIPQQESIPFL</sequence>
<keyword evidence="2" id="KW-1185">Reference proteome</keyword>
<organism evidence="1 2">
    <name type="scientific">Trichinella pseudospiralis</name>
    <name type="common">Parasitic roundworm</name>
    <dbReference type="NCBI Taxonomy" id="6337"/>
    <lineage>
        <taxon>Eukaryota</taxon>
        <taxon>Metazoa</taxon>
        <taxon>Ecdysozoa</taxon>
        <taxon>Nematoda</taxon>
        <taxon>Enoplea</taxon>
        <taxon>Dorylaimia</taxon>
        <taxon>Trichinellida</taxon>
        <taxon>Trichinellidae</taxon>
        <taxon>Trichinella</taxon>
    </lineage>
</organism>
<proteinExistence type="predicted"/>
<dbReference type="AlphaFoldDB" id="A0A0V1DSE4"/>
<evidence type="ECO:0000313" key="2">
    <source>
        <dbReference type="Proteomes" id="UP000054995"/>
    </source>
</evidence>
<reference evidence="1 2" key="1">
    <citation type="submission" date="2015-01" db="EMBL/GenBank/DDBJ databases">
        <title>Evolution of Trichinella species and genotypes.</title>
        <authorList>
            <person name="Korhonen P.K."/>
            <person name="Edoardo P."/>
            <person name="Giuseppe L.R."/>
            <person name="Gasser R.B."/>
        </authorList>
    </citation>
    <scope>NUCLEOTIDE SEQUENCE [LARGE SCALE GENOMIC DNA]</scope>
    <source>
        <strain evidence="1">ISS470</strain>
    </source>
</reference>
<dbReference type="Proteomes" id="UP000054995">
    <property type="component" value="Unassembled WGS sequence"/>
</dbReference>
<dbReference type="EMBL" id="JYDT01001550">
    <property type="protein sequence ID" value="KRY64405.1"/>
    <property type="molecule type" value="Genomic_DNA"/>
</dbReference>
<name>A0A0V1DSE4_TRIPS</name>
<accession>A0A0V1DSE4</accession>
<evidence type="ECO:0000313" key="1">
    <source>
        <dbReference type="EMBL" id="KRY64405.1"/>
    </source>
</evidence>
<protein>
    <submittedName>
        <fullName evidence="1">Uncharacterized protein</fullName>
    </submittedName>
</protein>
<comment type="caution">
    <text evidence="1">The sequence shown here is derived from an EMBL/GenBank/DDBJ whole genome shotgun (WGS) entry which is preliminary data.</text>
</comment>